<feature type="compositionally biased region" description="Gly residues" evidence="4">
    <location>
        <begin position="239"/>
        <end position="263"/>
    </location>
</feature>
<dbReference type="GO" id="GO:0005737">
    <property type="term" value="C:cytoplasm"/>
    <property type="evidence" value="ECO:0007669"/>
    <property type="project" value="TreeGrafter"/>
</dbReference>
<dbReference type="NCBIfam" id="TIGR01733">
    <property type="entry name" value="AA-adenyl-dom"/>
    <property type="match status" value="1"/>
</dbReference>
<dbReference type="InterPro" id="IPR020845">
    <property type="entry name" value="AMP-binding_CS"/>
</dbReference>
<proteinExistence type="predicted"/>
<dbReference type="GO" id="GO:0031177">
    <property type="term" value="F:phosphopantetheine binding"/>
    <property type="evidence" value="ECO:0007669"/>
    <property type="project" value="InterPro"/>
</dbReference>
<gene>
    <name evidence="6" type="ORF">IW256_004488</name>
</gene>
<evidence type="ECO:0000313" key="7">
    <source>
        <dbReference type="Proteomes" id="UP000614047"/>
    </source>
</evidence>
<feature type="region of interest" description="Disordered" evidence="4">
    <location>
        <begin position="213"/>
        <end position="264"/>
    </location>
</feature>
<protein>
    <submittedName>
        <fullName evidence="6">Amino acid adenylation domain-containing protein</fullName>
    </submittedName>
</protein>
<evidence type="ECO:0000256" key="1">
    <source>
        <dbReference type="ARBA" id="ARBA00001957"/>
    </source>
</evidence>
<dbReference type="FunFam" id="2.30.38.10:FF:000001">
    <property type="entry name" value="Non-ribosomal peptide synthetase PvdI"/>
    <property type="match status" value="1"/>
</dbReference>
<dbReference type="PROSITE" id="PS50075">
    <property type="entry name" value="CARRIER"/>
    <property type="match status" value="1"/>
</dbReference>
<feature type="compositionally biased region" description="Basic and acidic residues" evidence="4">
    <location>
        <begin position="1"/>
        <end position="12"/>
    </location>
</feature>
<dbReference type="RefSeq" id="WP_197012843.1">
    <property type="nucleotide sequence ID" value="NZ_BAABES010000016.1"/>
</dbReference>
<dbReference type="Gene3D" id="3.30.300.30">
    <property type="match status" value="1"/>
</dbReference>
<feature type="region of interest" description="Disordered" evidence="4">
    <location>
        <begin position="802"/>
        <end position="823"/>
    </location>
</feature>
<dbReference type="PANTHER" id="PTHR45527">
    <property type="entry name" value="NONRIBOSOMAL PEPTIDE SYNTHETASE"/>
    <property type="match status" value="1"/>
</dbReference>
<dbReference type="FunFam" id="3.30.300.30:FF:000010">
    <property type="entry name" value="Enterobactin synthetase component F"/>
    <property type="match status" value="1"/>
</dbReference>
<dbReference type="InterPro" id="IPR023213">
    <property type="entry name" value="CAT-like_dom_sf"/>
</dbReference>
<evidence type="ECO:0000259" key="5">
    <source>
        <dbReference type="PROSITE" id="PS50075"/>
    </source>
</evidence>
<dbReference type="SUPFAM" id="SSF47336">
    <property type="entry name" value="ACP-like"/>
    <property type="match status" value="1"/>
</dbReference>
<dbReference type="InterPro" id="IPR036736">
    <property type="entry name" value="ACP-like_sf"/>
</dbReference>
<evidence type="ECO:0000313" key="6">
    <source>
        <dbReference type="EMBL" id="MBG6090375.1"/>
    </source>
</evidence>
<dbReference type="InterPro" id="IPR000873">
    <property type="entry name" value="AMP-dep_synth/lig_dom"/>
</dbReference>
<dbReference type="PROSITE" id="PS00455">
    <property type="entry name" value="AMP_BINDING"/>
    <property type="match status" value="1"/>
</dbReference>
<dbReference type="InterPro" id="IPR009081">
    <property type="entry name" value="PP-bd_ACP"/>
</dbReference>
<accession>A0A931DNH9</accession>
<dbReference type="Pfam" id="PF13193">
    <property type="entry name" value="AMP-binding_C"/>
    <property type="match status" value="1"/>
</dbReference>
<dbReference type="GO" id="GO:0003824">
    <property type="term" value="F:catalytic activity"/>
    <property type="evidence" value="ECO:0007669"/>
    <property type="project" value="InterPro"/>
</dbReference>
<feature type="region of interest" description="Disordered" evidence="4">
    <location>
        <begin position="1004"/>
        <end position="1030"/>
    </location>
</feature>
<dbReference type="SUPFAM" id="SSF52777">
    <property type="entry name" value="CoA-dependent acyltransferases"/>
    <property type="match status" value="2"/>
</dbReference>
<dbReference type="GO" id="GO:0044550">
    <property type="term" value="P:secondary metabolite biosynthetic process"/>
    <property type="evidence" value="ECO:0007669"/>
    <property type="project" value="TreeGrafter"/>
</dbReference>
<dbReference type="FunFam" id="3.40.50.980:FF:000001">
    <property type="entry name" value="Non-ribosomal peptide synthetase"/>
    <property type="match status" value="1"/>
</dbReference>
<comment type="cofactor">
    <cofactor evidence="1">
        <name>pantetheine 4'-phosphate</name>
        <dbReference type="ChEBI" id="CHEBI:47942"/>
    </cofactor>
</comment>
<comment type="caution">
    <text evidence="6">The sequence shown here is derived from an EMBL/GenBank/DDBJ whole genome shotgun (WGS) entry which is preliminary data.</text>
</comment>
<sequence>MPQDHSYDRPERPFPPPAPDSPRLVTPLSFQQELLWPDGGRRPVRAAVRVRGPFRADRLRGAVAELVWRHEILRTTCREVDGRPRQETHPATTATTAAAVTVSASAAEAAAGAREPFDLGRLPLVRWTVTRLGPEDHEIVLEAHPAILDGRCAVLLLRQAAALYGGGEHEDAGAAGAAAAPRVQYGDYAVWQRDSLSSPAMRARLARLRRVLADPPPPLDLPGRSPDTGSAPGADGAPGAPGAGGAPGAPGADGTGGGPGAGYGLVTEELPAGLMDALREFGRAGGTSPFAVAFAGFAALLHRYSGATDLCVTTPWPKAPPEDVPGLLGAFTDPVALRCDLGGDPPFRELARRAGAAVGEARGTRHYPYYELARLLTRRGRGTLAQATFTLEDTAPADLAPLRFGDAAGTFAGPVIEPAGTALNVLMTPDALLWEYDRAAFDGAMAGWMAHAHAVLLRAALAAPSTRLSRLPLLGGARRGRVVDELSGRRAAPRPSAEETAPVHVLVGEQARRTPSAVALSEGGRSLTYGDLDAYAGRVAAGLLRLGTRPEQVVGVLLPRGADLAVAELGVLKSGAAYLPLDPDHPAERLAFLCRDAGVAHVVTAGGHASRVPAGTRALTLEDVLGGPSPEDAPPAAEPSPHDLAYVMYTSGSTGRPKGVAVEHGALANFTRWYRTEYGLAPGDRQAMVNAAGFDASVIDLWPALTAGAGVRVADPGTRLSPDRLRAWLIAERIASVFLTTALAEPLLALSWPGDVRLRVLQTGGEVFRARPDPALPFRVDLAYGPTEGTVFTTVGTIAPAAGPARAGAPPGAPPDTPPGAPPDIGVPIAGAVVHVLDEAMRPVPPGVRGELYLGGPGLARGYLARPALTAERFVPDPFTAGPGGRLYRTGDVVRLRPDGRLDFVGRTDAQVKLRGNRIEPGEIESVLCRHPAIGRAHVAVRDDGPGGDRRLVAYLVARDGQETPASAEVRRHLERDLPAFMIPSTLVPLDRLPLTANGKVDAAALPAPGPPAGAEPDGPAGAREPPVTPTEDLVAGIWSAVLGLPEVGVADNFFDLGGHSLLVHQVRERLVERLGHGPPILDFFQYPTVRALARHIDGGPRDGAAAGAAADRSGARAPDGRRRGLARLERRRARRTDTEGTE</sequence>
<feature type="region of interest" description="Disordered" evidence="4">
    <location>
        <begin position="1102"/>
        <end position="1143"/>
    </location>
</feature>
<dbReference type="Gene3D" id="3.40.50.980">
    <property type="match status" value="2"/>
</dbReference>
<feature type="compositionally biased region" description="Low complexity" evidence="4">
    <location>
        <begin position="1103"/>
        <end position="1118"/>
    </location>
</feature>
<evidence type="ECO:0000256" key="4">
    <source>
        <dbReference type="SAM" id="MobiDB-lite"/>
    </source>
</evidence>
<name>A0A931DNH9_9ACTN</name>
<dbReference type="Gene3D" id="3.30.559.30">
    <property type="entry name" value="Nonribosomal peptide synthetase, condensation domain"/>
    <property type="match status" value="1"/>
</dbReference>
<dbReference type="InterPro" id="IPR020806">
    <property type="entry name" value="PKS_PP-bd"/>
</dbReference>
<dbReference type="Pfam" id="PF00501">
    <property type="entry name" value="AMP-binding"/>
    <property type="match status" value="1"/>
</dbReference>
<dbReference type="Gene3D" id="3.30.559.10">
    <property type="entry name" value="Chloramphenicol acetyltransferase-like domain"/>
    <property type="match status" value="1"/>
</dbReference>
<dbReference type="InterPro" id="IPR010071">
    <property type="entry name" value="AA_adenyl_dom"/>
</dbReference>
<dbReference type="SMART" id="SM00823">
    <property type="entry name" value="PKS_PP"/>
    <property type="match status" value="1"/>
</dbReference>
<dbReference type="CDD" id="cd05930">
    <property type="entry name" value="A_NRPS"/>
    <property type="match status" value="1"/>
</dbReference>
<dbReference type="PANTHER" id="PTHR45527:SF1">
    <property type="entry name" value="FATTY ACID SYNTHASE"/>
    <property type="match status" value="1"/>
</dbReference>
<dbReference type="Gene3D" id="3.40.50.1820">
    <property type="entry name" value="alpha/beta hydrolase"/>
    <property type="match status" value="1"/>
</dbReference>
<feature type="compositionally biased region" description="Pro residues" evidence="4">
    <location>
        <begin position="811"/>
        <end position="822"/>
    </location>
</feature>
<feature type="domain" description="Carrier" evidence="5">
    <location>
        <begin position="1026"/>
        <end position="1101"/>
    </location>
</feature>
<feature type="compositionally biased region" description="Low complexity" evidence="4">
    <location>
        <begin position="1015"/>
        <end position="1026"/>
    </location>
</feature>
<dbReference type="InterPro" id="IPR045851">
    <property type="entry name" value="AMP-bd_C_sf"/>
</dbReference>
<evidence type="ECO:0000256" key="3">
    <source>
        <dbReference type="ARBA" id="ARBA00022553"/>
    </source>
</evidence>
<keyword evidence="2" id="KW-0596">Phosphopantetheine</keyword>
<feature type="region of interest" description="Disordered" evidence="4">
    <location>
        <begin position="1"/>
        <end position="23"/>
    </location>
</feature>
<dbReference type="InterPro" id="IPR001242">
    <property type="entry name" value="Condensation_dom"/>
</dbReference>
<organism evidence="6 7">
    <name type="scientific">Actinomadura viridis</name>
    <dbReference type="NCBI Taxonomy" id="58110"/>
    <lineage>
        <taxon>Bacteria</taxon>
        <taxon>Bacillati</taxon>
        <taxon>Actinomycetota</taxon>
        <taxon>Actinomycetes</taxon>
        <taxon>Streptosporangiales</taxon>
        <taxon>Thermomonosporaceae</taxon>
        <taxon>Actinomadura</taxon>
    </lineage>
</organism>
<keyword evidence="7" id="KW-1185">Reference proteome</keyword>
<dbReference type="SUPFAM" id="SSF56801">
    <property type="entry name" value="Acetyl-CoA synthetase-like"/>
    <property type="match status" value="1"/>
</dbReference>
<dbReference type="InterPro" id="IPR029058">
    <property type="entry name" value="AB_hydrolase_fold"/>
</dbReference>
<evidence type="ECO:0000256" key="2">
    <source>
        <dbReference type="ARBA" id="ARBA00022450"/>
    </source>
</evidence>
<feature type="compositionally biased region" description="Basic and acidic residues" evidence="4">
    <location>
        <begin position="1119"/>
        <end position="1129"/>
    </location>
</feature>
<dbReference type="AlphaFoldDB" id="A0A931DNH9"/>
<reference evidence="6" key="1">
    <citation type="submission" date="2020-11" db="EMBL/GenBank/DDBJ databases">
        <title>Sequencing the genomes of 1000 actinobacteria strains.</title>
        <authorList>
            <person name="Klenk H.-P."/>
        </authorList>
    </citation>
    <scope>NUCLEOTIDE SEQUENCE</scope>
    <source>
        <strain evidence="6">DSM 43175</strain>
    </source>
</reference>
<dbReference type="Gene3D" id="2.30.38.10">
    <property type="entry name" value="Luciferase, Domain 3"/>
    <property type="match status" value="1"/>
</dbReference>
<dbReference type="InterPro" id="IPR025110">
    <property type="entry name" value="AMP-bd_C"/>
</dbReference>
<dbReference type="Pfam" id="PF00668">
    <property type="entry name" value="Condensation"/>
    <property type="match status" value="2"/>
</dbReference>
<dbReference type="Pfam" id="PF00550">
    <property type="entry name" value="PP-binding"/>
    <property type="match status" value="1"/>
</dbReference>
<dbReference type="GO" id="GO:0043041">
    <property type="term" value="P:amino acid activation for nonribosomal peptide biosynthetic process"/>
    <property type="evidence" value="ECO:0007669"/>
    <property type="project" value="TreeGrafter"/>
</dbReference>
<feature type="compositionally biased region" description="Low complexity" evidence="4">
    <location>
        <begin position="221"/>
        <end position="238"/>
    </location>
</feature>
<keyword evidence="3" id="KW-0597">Phosphoprotein</keyword>
<dbReference type="Proteomes" id="UP000614047">
    <property type="component" value="Unassembled WGS sequence"/>
</dbReference>
<dbReference type="EMBL" id="JADOUA010000001">
    <property type="protein sequence ID" value="MBG6090375.1"/>
    <property type="molecule type" value="Genomic_DNA"/>
</dbReference>
<dbReference type="GO" id="GO:0008610">
    <property type="term" value="P:lipid biosynthetic process"/>
    <property type="evidence" value="ECO:0007669"/>
    <property type="project" value="UniProtKB-ARBA"/>
</dbReference>